<sequence>MVGDMPFVLFIAYILLETMAFWAVAEWIGVLWALLALALTMLFGMTIASWEVRRMMVSRIRQTDDGVYVMEDPTPGKTAGNVGLTMVGGILLSLPGFVSTVFGALLIFAPTRSIIRTLLAASMFRKIENMGVRVYEASPMAQHRDSYGSFGTFDAGAAGDGMGGMDQTGQSHEVLDEDEIRTWTQHVKPEDFEDGKK</sequence>
<evidence type="ECO:0000256" key="1">
    <source>
        <dbReference type="SAM" id="Phobius"/>
    </source>
</evidence>
<dbReference type="NCBIfam" id="NF008528">
    <property type="entry name" value="PRK11463.1-2"/>
    <property type="match status" value="1"/>
</dbReference>
<evidence type="ECO:0000313" key="3">
    <source>
        <dbReference type="Proteomes" id="UP000320443"/>
    </source>
</evidence>
<organism evidence="2 3">
    <name type="scientific">Corynebacterium hiratae</name>
    <dbReference type="NCBI Taxonomy" id="3139423"/>
    <lineage>
        <taxon>Bacteria</taxon>
        <taxon>Bacillati</taxon>
        <taxon>Actinomycetota</taxon>
        <taxon>Actinomycetes</taxon>
        <taxon>Mycobacteriales</taxon>
        <taxon>Corynebacteriaceae</taxon>
        <taxon>Corynebacterium</taxon>
    </lineage>
</organism>
<keyword evidence="3" id="KW-1185">Reference proteome</keyword>
<dbReference type="GO" id="GO:0016020">
    <property type="term" value="C:membrane"/>
    <property type="evidence" value="ECO:0007669"/>
    <property type="project" value="InterPro"/>
</dbReference>
<dbReference type="AlphaFoldDB" id="A0A553G0Y1"/>
<gene>
    <name evidence="2" type="ORF">FNY97_04170</name>
</gene>
<dbReference type="PANTHER" id="PTHR35335:SF1">
    <property type="entry name" value="UPF0716 PROTEIN FXSA"/>
    <property type="match status" value="1"/>
</dbReference>
<keyword evidence="1" id="KW-0812">Transmembrane</keyword>
<feature type="transmembrane region" description="Helical" evidence="1">
    <location>
        <begin position="31"/>
        <end position="52"/>
    </location>
</feature>
<proteinExistence type="predicted"/>
<dbReference type="Proteomes" id="UP000320443">
    <property type="component" value="Unassembled WGS sequence"/>
</dbReference>
<protein>
    <submittedName>
        <fullName evidence="2">FxsA family protein</fullName>
    </submittedName>
</protein>
<keyword evidence="1" id="KW-1133">Transmembrane helix</keyword>
<evidence type="ECO:0000313" key="2">
    <source>
        <dbReference type="EMBL" id="TRX63163.1"/>
    </source>
</evidence>
<dbReference type="PANTHER" id="PTHR35335">
    <property type="entry name" value="UPF0716 PROTEIN FXSA"/>
    <property type="match status" value="1"/>
</dbReference>
<comment type="caution">
    <text evidence="2">The sequence shown here is derived from an EMBL/GenBank/DDBJ whole genome shotgun (WGS) entry which is preliminary data.</text>
</comment>
<dbReference type="Pfam" id="PF04186">
    <property type="entry name" value="FxsA"/>
    <property type="match status" value="1"/>
</dbReference>
<accession>A0A553G0Y1</accession>
<reference evidence="2 3" key="1">
    <citation type="submission" date="2019-07" db="EMBL/GenBank/DDBJ databases">
        <title>Draft genome of C. aurimucosum strain 2274.</title>
        <authorList>
            <person name="Pacheco L.G.C."/>
            <person name="Aguiar E.R.G.R."/>
            <person name="Santos C.S."/>
            <person name="Rocha D.J.P.G."/>
            <person name="Sant'Anna L.O."/>
            <person name="Mattos-Guaraldi A.L."/>
            <person name="Santos L.S."/>
        </authorList>
    </citation>
    <scope>NUCLEOTIDE SEQUENCE [LARGE SCALE GENOMIC DNA]</scope>
    <source>
        <strain evidence="2 3">2274</strain>
    </source>
</reference>
<feature type="transmembrane region" description="Helical" evidence="1">
    <location>
        <begin position="87"/>
        <end position="109"/>
    </location>
</feature>
<name>A0A553G0Y1_9CORY</name>
<dbReference type="EMBL" id="VKDK01000004">
    <property type="protein sequence ID" value="TRX63163.1"/>
    <property type="molecule type" value="Genomic_DNA"/>
</dbReference>
<keyword evidence="1" id="KW-0472">Membrane</keyword>
<feature type="transmembrane region" description="Helical" evidence="1">
    <location>
        <begin position="7"/>
        <end position="25"/>
    </location>
</feature>
<dbReference type="InterPro" id="IPR007313">
    <property type="entry name" value="FxsA"/>
</dbReference>